<comment type="caution">
    <text evidence="2">The sequence shown here is derived from an EMBL/GenBank/DDBJ whole genome shotgun (WGS) entry which is preliminary data.</text>
</comment>
<dbReference type="AlphaFoldDB" id="A0A8T0SVA8"/>
<reference evidence="2" key="1">
    <citation type="submission" date="2020-05" db="EMBL/GenBank/DDBJ databases">
        <title>WGS assembly of Panicum virgatum.</title>
        <authorList>
            <person name="Lovell J.T."/>
            <person name="Jenkins J."/>
            <person name="Shu S."/>
            <person name="Juenger T.E."/>
            <person name="Schmutz J."/>
        </authorList>
    </citation>
    <scope>NUCLEOTIDE SEQUENCE</scope>
    <source>
        <strain evidence="2">AP13</strain>
    </source>
</reference>
<evidence type="ECO:0000256" key="1">
    <source>
        <dbReference type="SAM" id="MobiDB-lite"/>
    </source>
</evidence>
<dbReference type="EMBL" id="CM029045">
    <property type="protein sequence ID" value="KAG2601084.1"/>
    <property type="molecule type" value="Genomic_DNA"/>
</dbReference>
<sequence>MLRCRRSRCSCLSAPAQPLPPTRLRQRTASAAGLHQRREQRTGSTAPPRTNLAMGAPAPTWPGRRPRRQKPNAALLPREVRRAPAERALLRRSERRGRRSSGGADGGAVEQRLVDRRSSGGVELSSSASSTGSCSSTTSGLPRRTSPSRSSSPRHSTRHELRAARGRTKACQEQKAGARQRSG</sequence>
<evidence type="ECO:0000313" key="2">
    <source>
        <dbReference type="EMBL" id="KAG2601084.1"/>
    </source>
</evidence>
<dbReference type="Proteomes" id="UP000823388">
    <property type="component" value="Chromosome 5K"/>
</dbReference>
<name>A0A8T0SVA8_PANVG</name>
<keyword evidence="3" id="KW-1185">Reference proteome</keyword>
<proteinExistence type="predicted"/>
<feature type="region of interest" description="Disordered" evidence="1">
    <location>
        <begin position="1"/>
        <end position="183"/>
    </location>
</feature>
<protein>
    <submittedName>
        <fullName evidence="2">Uncharacterized protein</fullName>
    </submittedName>
</protein>
<feature type="compositionally biased region" description="Basic and acidic residues" evidence="1">
    <location>
        <begin position="78"/>
        <end position="92"/>
    </location>
</feature>
<evidence type="ECO:0000313" key="3">
    <source>
        <dbReference type="Proteomes" id="UP000823388"/>
    </source>
</evidence>
<feature type="compositionally biased region" description="Low complexity" evidence="1">
    <location>
        <begin position="119"/>
        <end position="154"/>
    </location>
</feature>
<gene>
    <name evidence="2" type="ORF">PVAP13_5KG568707</name>
</gene>
<organism evidence="2 3">
    <name type="scientific">Panicum virgatum</name>
    <name type="common">Blackwell switchgrass</name>
    <dbReference type="NCBI Taxonomy" id="38727"/>
    <lineage>
        <taxon>Eukaryota</taxon>
        <taxon>Viridiplantae</taxon>
        <taxon>Streptophyta</taxon>
        <taxon>Embryophyta</taxon>
        <taxon>Tracheophyta</taxon>
        <taxon>Spermatophyta</taxon>
        <taxon>Magnoliopsida</taxon>
        <taxon>Liliopsida</taxon>
        <taxon>Poales</taxon>
        <taxon>Poaceae</taxon>
        <taxon>PACMAD clade</taxon>
        <taxon>Panicoideae</taxon>
        <taxon>Panicodae</taxon>
        <taxon>Paniceae</taxon>
        <taxon>Panicinae</taxon>
        <taxon>Panicum</taxon>
        <taxon>Panicum sect. Hiantes</taxon>
    </lineage>
</organism>
<accession>A0A8T0SVA8</accession>